<proteinExistence type="predicted"/>
<accession>A0ABU0ILD0</accession>
<sequence length="406" mass="44146">MSHVKRFALALCLILLVPAAAQAAGKPPPLTILVSIDGFRADYLDRGLSPNLSALAASGARPRGGMRPSFPSLTFPNHYALVTGLRPDRNGIVDNVMRDEARPGMTFGMGKPQMVTDAFWWDQAEPIWVTAQKAGMPTATMFWPGSEAPIRGVWPTYYKPYDKTFLAPDRVNQVLTWLDLPAARRPRLVTLYFDLVDTAGHHAGPDSQEVNDAIASTDQAIGQLVAGLKARGLYGRTNLVIVADHGMAQTSPERVVYLDDVFDLERLGQVTGGSMSEMNPADPQALAAILAPHDHFQCWKKADVPERFHFGKNPRVPAVVCLAETGWTITTKAYAASRPMKTVGGAHGYDPYDPQMAALFIAEGPKIRRGVTVEPFDNVDVYVLVARLAGIKALPGDGRLPKGVLR</sequence>
<protein>
    <submittedName>
        <fullName evidence="2">AlkP superfamily pyrophosphatase or phosphodiesterase</fullName>
    </submittedName>
</protein>
<feature type="chain" id="PRO_5046670403" evidence="1">
    <location>
        <begin position="24"/>
        <end position="406"/>
    </location>
</feature>
<dbReference type="Proteomes" id="UP001228905">
    <property type="component" value="Unassembled WGS sequence"/>
</dbReference>
<keyword evidence="1" id="KW-0732">Signal</keyword>
<dbReference type="InterPro" id="IPR017850">
    <property type="entry name" value="Alkaline_phosphatase_core_sf"/>
</dbReference>
<evidence type="ECO:0000256" key="1">
    <source>
        <dbReference type="SAM" id="SignalP"/>
    </source>
</evidence>
<dbReference type="Gene3D" id="3.30.1360.180">
    <property type="match status" value="1"/>
</dbReference>
<dbReference type="InterPro" id="IPR002591">
    <property type="entry name" value="Phosphodiest/P_Trfase"/>
</dbReference>
<organism evidence="2 3">
    <name type="scientific">Caulobacter ginsengisoli</name>
    <dbReference type="NCBI Taxonomy" id="400775"/>
    <lineage>
        <taxon>Bacteria</taxon>
        <taxon>Pseudomonadati</taxon>
        <taxon>Pseudomonadota</taxon>
        <taxon>Alphaproteobacteria</taxon>
        <taxon>Caulobacterales</taxon>
        <taxon>Caulobacteraceae</taxon>
        <taxon>Caulobacter</taxon>
    </lineage>
</organism>
<dbReference type="RefSeq" id="WP_307345579.1">
    <property type="nucleotide sequence ID" value="NZ_JAUSVS010000001.1"/>
</dbReference>
<keyword evidence="3" id="KW-1185">Reference proteome</keyword>
<evidence type="ECO:0000313" key="2">
    <source>
        <dbReference type="EMBL" id="MDQ0462769.1"/>
    </source>
</evidence>
<name>A0ABU0ILD0_9CAUL</name>
<dbReference type="PANTHER" id="PTHR10151">
    <property type="entry name" value="ECTONUCLEOTIDE PYROPHOSPHATASE/PHOSPHODIESTERASE"/>
    <property type="match status" value="1"/>
</dbReference>
<feature type="signal peptide" evidence="1">
    <location>
        <begin position="1"/>
        <end position="23"/>
    </location>
</feature>
<dbReference type="CDD" id="cd16018">
    <property type="entry name" value="Enpp"/>
    <property type="match status" value="1"/>
</dbReference>
<gene>
    <name evidence="2" type="ORF">QO010_000517</name>
</gene>
<reference evidence="2 3" key="1">
    <citation type="submission" date="2023-07" db="EMBL/GenBank/DDBJ databases">
        <title>Genomic Encyclopedia of Type Strains, Phase IV (KMG-IV): sequencing the most valuable type-strain genomes for metagenomic binning, comparative biology and taxonomic classification.</title>
        <authorList>
            <person name="Goeker M."/>
        </authorList>
    </citation>
    <scope>NUCLEOTIDE SEQUENCE [LARGE SCALE GENOMIC DNA]</scope>
    <source>
        <strain evidence="2 3">DSM 18695</strain>
    </source>
</reference>
<dbReference type="EMBL" id="JAUSVS010000001">
    <property type="protein sequence ID" value="MDQ0462769.1"/>
    <property type="molecule type" value="Genomic_DNA"/>
</dbReference>
<dbReference type="PANTHER" id="PTHR10151:SF120">
    <property type="entry name" value="BIS(5'-ADENOSYL)-TRIPHOSPHATASE"/>
    <property type="match status" value="1"/>
</dbReference>
<dbReference type="Gene3D" id="3.40.720.10">
    <property type="entry name" value="Alkaline Phosphatase, subunit A"/>
    <property type="match status" value="1"/>
</dbReference>
<comment type="caution">
    <text evidence="2">The sequence shown here is derived from an EMBL/GenBank/DDBJ whole genome shotgun (WGS) entry which is preliminary data.</text>
</comment>
<dbReference type="SUPFAM" id="SSF53649">
    <property type="entry name" value="Alkaline phosphatase-like"/>
    <property type="match status" value="1"/>
</dbReference>
<evidence type="ECO:0000313" key="3">
    <source>
        <dbReference type="Proteomes" id="UP001228905"/>
    </source>
</evidence>
<dbReference type="Pfam" id="PF01663">
    <property type="entry name" value="Phosphodiest"/>
    <property type="match status" value="1"/>
</dbReference>